<name>A0A094YR91_9PROT</name>
<organism evidence="1 2">
    <name type="scientific">Acetobacter tropicalis</name>
    <dbReference type="NCBI Taxonomy" id="104102"/>
    <lineage>
        <taxon>Bacteria</taxon>
        <taxon>Pseudomonadati</taxon>
        <taxon>Pseudomonadota</taxon>
        <taxon>Alphaproteobacteria</taxon>
        <taxon>Acetobacterales</taxon>
        <taxon>Acetobacteraceae</taxon>
        <taxon>Acetobacter</taxon>
    </lineage>
</organism>
<reference evidence="1 2" key="1">
    <citation type="submission" date="2014-06" db="EMBL/GenBank/DDBJ databases">
        <title>Functional and comparative genomic analyses of the Drosophila gut microbiota identify candidate symbiosis factors.</title>
        <authorList>
            <person name="Newell P.D."/>
            <person name="Chaston J.M."/>
            <person name="Douglas A.E."/>
        </authorList>
    </citation>
    <scope>NUCLEOTIDE SEQUENCE [LARGE SCALE GENOMIC DNA]</scope>
    <source>
        <strain evidence="1 2">DmCS_006</strain>
    </source>
</reference>
<evidence type="ECO:0000313" key="2">
    <source>
        <dbReference type="Proteomes" id="UP000029448"/>
    </source>
</evidence>
<dbReference type="EMBL" id="JOKM01000054">
    <property type="protein sequence ID" value="KGB23907.1"/>
    <property type="molecule type" value="Genomic_DNA"/>
</dbReference>
<dbReference type="PATRIC" id="fig|104102.7.peg.1523"/>
<dbReference type="AlphaFoldDB" id="A0A094YR91"/>
<proteinExistence type="predicted"/>
<sequence>MPYAAALHAEVKKLRLNPQQSETACVSTCAESRIEKLNARILA</sequence>
<accession>A0A094YR91</accession>
<comment type="caution">
    <text evidence="1">The sequence shown here is derived from an EMBL/GenBank/DDBJ whole genome shotgun (WGS) entry which is preliminary data.</text>
</comment>
<dbReference type="STRING" id="104102.AtDm6_1539"/>
<evidence type="ECO:0000313" key="1">
    <source>
        <dbReference type="EMBL" id="KGB23907.1"/>
    </source>
</evidence>
<gene>
    <name evidence="1" type="ORF">AtDm6_1539</name>
</gene>
<keyword evidence="2" id="KW-1185">Reference proteome</keyword>
<protein>
    <submittedName>
        <fullName evidence="1">Uncharacterized protein</fullName>
    </submittedName>
</protein>
<dbReference type="Proteomes" id="UP000029448">
    <property type="component" value="Unassembled WGS sequence"/>
</dbReference>